<dbReference type="GO" id="GO:0046872">
    <property type="term" value="F:metal ion binding"/>
    <property type="evidence" value="ECO:0007669"/>
    <property type="project" value="UniProtKB-KW"/>
</dbReference>
<sequence>MGDWEEVPVIDISGIRDSEAARERIAKEVHTACKDVGFFYVINHGVSEELQDRLESVSKLFFGQPMEQKMEIDMKQAGMAWRGFFPVGGELTSGRIDRKEGIYFGIEHPSDHEKVLTNVPMHGKNQWPQDPKEMEEIVSEYITELTELGHLLMTTTAMGLQLPSDYFRKRFTDSPTVLFRIFNYPEHNFSDGDDEWGVRQHTDMGFLTILKQDDSGGLEVKNKVGQWIEAPPIPNSFVVNIGDMLEFWTHGIYKATLHRVKNKAKHDRLSFPLFFDPNWDASLCPIDKTLLPIADTALSSSSDRWDQLDLATIGGKTYGSFVWEKISKVFPDLALKSKQ</sequence>
<dbReference type="SUPFAM" id="SSF51197">
    <property type="entry name" value="Clavaminate synthase-like"/>
    <property type="match status" value="1"/>
</dbReference>
<reference evidence="3" key="1">
    <citation type="submission" date="2021-01" db="EMBL/GenBank/DDBJ databases">
        <authorList>
            <person name="Corre E."/>
            <person name="Pelletier E."/>
            <person name="Niang G."/>
            <person name="Scheremetjew M."/>
            <person name="Finn R."/>
            <person name="Kale V."/>
            <person name="Holt S."/>
            <person name="Cochrane G."/>
            <person name="Meng A."/>
            <person name="Brown T."/>
            <person name="Cohen L."/>
        </authorList>
    </citation>
    <scope>NUCLEOTIDE SEQUENCE</scope>
    <source>
        <strain evidence="3">DIVA3 518/3/11/1/6</strain>
    </source>
</reference>
<gene>
    <name evidence="3" type="ORF">VSP0166_LOCUS7201</name>
</gene>
<comment type="similarity">
    <text evidence="1">Belongs to the iron/ascorbate-dependent oxidoreductase family.</text>
</comment>
<accession>A0A7S4I1Q1</accession>
<dbReference type="PROSITE" id="PS51471">
    <property type="entry name" value="FE2OG_OXY"/>
    <property type="match status" value="1"/>
</dbReference>
<dbReference type="AlphaFoldDB" id="A0A7S4I1Q1"/>
<dbReference type="PRINTS" id="PR00682">
    <property type="entry name" value="IPNSYNTHASE"/>
</dbReference>
<keyword evidence="1" id="KW-0408">Iron</keyword>
<dbReference type="InterPro" id="IPR050231">
    <property type="entry name" value="Iron_ascorbate_oxido_reductase"/>
</dbReference>
<dbReference type="EMBL" id="HBKP01010221">
    <property type="protein sequence ID" value="CAE2216003.1"/>
    <property type="molecule type" value="Transcribed_RNA"/>
</dbReference>
<dbReference type="InterPro" id="IPR026992">
    <property type="entry name" value="DIOX_N"/>
</dbReference>
<dbReference type="InterPro" id="IPR044861">
    <property type="entry name" value="IPNS-like_FE2OG_OXY"/>
</dbReference>
<feature type="domain" description="Fe2OG dioxygenase" evidence="2">
    <location>
        <begin position="174"/>
        <end position="277"/>
    </location>
</feature>
<dbReference type="InterPro" id="IPR027443">
    <property type="entry name" value="IPNS-like_sf"/>
</dbReference>
<protein>
    <recommendedName>
        <fullName evidence="2">Fe2OG dioxygenase domain-containing protein</fullName>
    </recommendedName>
</protein>
<name>A0A7S4I1Q1_9EUKA</name>
<evidence type="ECO:0000313" key="3">
    <source>
        <dbReference type="EMBL" id="CAE2216003.1"/>
    </source>
</evidence>
<evidence type="ECO:0000256" key="1">
    <source>
        <dbReference type="RuleBase" id="RU003682"/>
    </source>
</evidence>
<proteinExistence type="inferred from homology"/>
<dbReference type="PANTHER" id="PTHR47990">
    <property type="entry name" value="2-OXOGLUTARATE (2OG) AND FE(II)-DEPENDENT OXYGENASE SUPERFAMILY PROTEIN-RELATED"/>
    <property type="match status" value="1"/>
</dbReference>
<dbReference type="Gene3D" id="2.60.120.330">
    <property type="entry name" value="B-lactam Antibiotic, Isopenicillin N Synthase, Chain"/>
    <property type="match status" value="1"/>
</dbReference>
<organism evidence="3">
    <name type="scientific">Vannella robusta</name>
    <dbReference type="NCBI Taxonomy" id="1487602"/>
    <lineage>
        <taxon>Eukaryota</taxon>
        <taxon>Amoebozoa</taxon>
        <taxon>Discosea</taxon>
        <taxon>Flabellinia</taxon>
        <taxon>Vannellidae</taxon>
        <taxon>Vannella</taxon>
    </lineage>
</organism>
<evidence type="ECO:0000259" key="2">
    <source>
        <dbReference type="PROSITE" id="PS51471"/>
    </source>
</evidence>
<keyword evidence="1" id="KW-0479">Metal-binding</keyword>
<dbReference type="InterPro" id="IPR005123">
    <property type="entry name" value="Oxoglu/Fe-dep_dioxygenase_dom"/>
</dbReference>
<keyword evidence="1" id="KW-0560">Oxidoreductase</keyword>
<dbReference type="Pfam" id="PF03171">
    <property type="entry name" value="2OG-FeII_Oxy"/>
    <property type="match status" value="1"/>
</dbReference>
<dbReference type="GO" id="GO:0016491">
    <property type="term" value="F:oxidoreductase activity"/>
    <property type="evidence" value="ECO:0007669"/>
    <property type="project" value="UniProtKB-KW"/>
</dbReference>
<dbReference type="Pfam" id="PF14226">
    <property type="entry name" value="DIOX_N"/>
    <property type="match status" value="1"/>
</dbReference>